<feature type="compositionally biased region" description="Polar residues" evidence="1">
    <location>
        <begin position="12"/>
        <end position="21"/>
    </location>
</feature>
<keyword evidence="3" id="KW-1185">Reference proteome</keyword>
<organism evidence="2 3">
    <name type="scientific">Eimeria tenella</name>
    <name type="common">Coccidian parasite</name>
    <dbReference type="NCBI Taxonomy" id="5802"/>
    <lineage>
        <taxon>Eukaryota</taxon>
        <taxon>Sar</taxon>
        <taxon>Alveolata</taxon>
        <taxon>Apicomplexa</taxon>
        <taxon>Conoidasida</taxon>
        <taxon>Coccidia</taxon>
        <taxon>Eucoccidiorida</taxon>
        <taxon>Eimeriorina</taxon>
        <taxon>Eimeriidae</taxon>
        <taxon>Eimeria</taxon>
    </lineage>
</organism>
<dbReference type="VEuPathDB" id="ToxoDB:ETH_00003705"/>
<feature type="region of interest" description="Disordered" evidence="1">
    <location>
        <begin position="1"/>
        <end position="35"/>
    </location>
</feature>
<accession>U6KNG1</accession>
<sequence length="90" mass="9713">MSPVPLAMTIPPSAQLQHAQRNTLSLTTSSSANAAKSFPKHPLLRHTLHIRMSRVDLHMTHPIFPTHALCVANSAAISDSHCSTPTKRAA</sequence>
<dbReference type="EMBL" id="HG674553">
    <property type="protein sequence ID" value="CDJ39657.1"/>
    <property type="molecule type" value="Genomic_DNA"/>
</dbReference>
<reference evidence="2" key="2">
    <citation type="submission" date="2013-10" db="EMBL/GenBank/DDBJ databases">
        <authorList>
            <person name="Aslett M."/>
        </authorList>
    </citation>
    <scope>NUCLEOTIDE SEQUENCE [LARGE SCALE GENOMIC DNA]</scope>
    <source>
        <strain evidence="2">Houghton</strain>
    </source>
</reference>
<name>U6KNG1_EIMTE</name>
<proteinExistence type="predicted"/>
<evidence type="ECO:0000313" key="2">
    <source>
        <dbReference type="EMBL" id="CDJ39657.1"/>
    </source>
</evidence>
<dbReference type="Proteomes" id="UP000030747">
    <property type="component" value="Unassembled WGS sequence"/>
</dbReference>
<protein>
    <submittedName>
        <fullName evidence="2">Uncharacterized protein</fullName>
    </submittedName>
</protein>
<feature type="compositionally biased region" description="Low complexity" evidence="1">
    <location>
        <begin position="22"/>
        <end position="35"/>
    </location>
</feature>
<gene>
    <name evidence="2" type="ORF">ETH_00003705</name>
</gene>
<dbReference type="RefSeq" id="XP_013230412.1">
    <property type="nucleotide sequence ID" value="XM_013374958.1"/>
</dbReference>
<evidence type="ECO:0000313" key="3">
    <source>
        <dbReference type="Proteomes" id="UP000030747"/>
    </source>
</evidence>
<evidence type="ECO:0000256" key="1">
    <source>
        <dbReference type="SAM" id="MobiDB-lite"/>
    </source>
</evidence>
<dbReference type="AlphaFoldDB" id="U6KNG1"/>
<dbReference type="GeneID" id="25249954"/>
<reference evidence="2" key="1">
    <citation type="submission" date="2013-10" db="EMBL/GenBank/DDBJ databases">
        <title>Genomic analysis of the causative agents of coccidiosis in chickens.</title>
        <authorList>
            <person name="Reid A.J."/>
            <person name="Blake D."/>
            <person name="Billington K."/>
            <person name="Browne H."/>
            <person name="Dunn M."/>
            <person name="Hung S."/>
            <person name="Kawahara F."/>
            <person name="Miranda-Saavedra D."/>
            <person name="Mourier T."/>
            <person name="Nagra H."/>
            <person name="Otto T.D."/>
            <person name="Rawlings N."/>
            <person name="Sanchez A."/>
            <person name="Sanders M."/>
            <person name="Subramaniam C."/>
            <person name="Tay Y."/>
            <person name="Dear P."/>
            <person name="Doerig C."/>
            <person name="Gruber A."/>
            <person name="Parkinson J."/>
            <person name="Shirley M."/>
            <person name="Wan K.L."/>
            <person name="Berriman M."/>
            <person name="Tomley F."/>
            <person name="Pain A."/>
        </authorList>
    </citation>
    <scope>NUCLEOTIDE SEQUENCE [LARGE SCALE GENOMIC DNA]</scope>
    <source>
        <strain evidence="2">Houghton</strain>
    </source>
</reference>